<name>A0AA36M742_CYLNA</name>
<reference evidence="1" key="1">
    <citation type="submission" date="2023-07" db="EMBL/GenBank/DDBJ databases">
        <authorList>
            <consortium name="CYATHOMIX"/>
        </authorList>
    </citation>
    <scope>NUCLEOTIDE SEQUENCE</scope>
    <source>
        <strain evidence="1">N/A</strain>
    </source>
</reference>
<gene>
    <name evidence="1" type="ORF">CYNAS_LOCUS12316</name>
</gene>
<evidence type="ECO:0000313" key="2">
    <source>
        <dbReference type="Proteomes" id="UP001176961"/>
    </source>
</evidence>
<organism evidence="1 2">
    <name type="scientific">Cylicocyclus nassatus</name>
    <name type="common">Nematode worm</name>
    <dbReference type="NCBI Taxonomy" id="53992"/>
    <lineage>
        <taxon>Eukaryota</taxon>
        <taxon>Metazoa</taxon>
        <taxon>Ecdysozoa</taxon>
        <taxon>Nematoda</taxon>
        <taxon>Chromadorea</taxon>
        <taxon>Rhabditida</taxon>
        <taxon>Rhabditina</taxon>
        <taxon>Rhabditomorpha</taxon>
        <taxon>Strongyloidea</taxon>
        <taxon>Strongylidae</taxon>
        <taxon>Cylicocyclus</taxon>
    </lineage>
</organism>
<comment type="caution">
    <text evidence="1">The sequence shown here is derived from an EMBL/GenBank/DDBJ whole genome shotgun (WGS) entry which is preliminary data.</text>
</comment>
<keyword evidence="2" id="KW-1185">Reference proteome</keyword>
<feature type="non-terminal residue" evidence="1">
    <location>
        <position position="1"/>
    </location>
</feature>
<accession>A0AA36M742</accession>
<protein>
    <submittedName>
        <fullName evidence="1">Uncharacterized protein</fullName>
    </submittedName>
</protein>
<dbReference type="EMBL" id="CATQJL010000223">
    <property type="protein sequence ID" value="CAJ0600333.1"/>
    <property type="molecule type" value="Genomic_DNA"/>
</dbReference>
<dbReference type="AlphaFoldDB" id="A0AA36M742"/>
<proteinExistence type="predicted"/>
<sequence>MWYPEEMPKRKSSSEGLFHSKPNMQVAKDVKWEKFLPHKGVVKEVMFREQRLRTDIAIGPNARHRLVDHISKNCRKNVNKSYTVDDLDPFARVDISYADSDILRQCSISVYYPDTNYDAESSRLREALLKKTGEKRSALKREKLEIALPGSSNAIAVTDGGTCELLRNGKSMSLIVEVPIDEDL</sequence>
<evidence type="ECO:0000313" key="1">
    <source>
        <dbReference type="EMBL" id="CAJ0600333.1"/>
    </source>
</evidence>
<dbReference type="Proteomes" id="UP001176961">
    <property type="component" value="Unassembled WGS sequence"/>
</dbReference>